<sequence>MMIMREQLLLLFSQAPQTFASSTIVSAVVTYVLWGHLNALQLAGWFIVICVINITRLVLIRSYRSHAERNGLQPERWLQRFTLITLAAGLTWGGGALLFLQQLDVTYQMFIVMILSGVSAGALATYSSSMVTYRVFIIGCFAIPAIWMVLQHEAVQVSAGILIMLYIALMWALNRRQYKSVRESMRLRYKNTDLLDHLESEVVERRLNEDRLLDSENKLKEKTAQLQSLLRLSQALEQSESHMDIIHAIEAEIERALGYQHAWIYLCGDDPDSWHLLSSKQNGDASIGPDKCLPAKPTSGDPVLEGIASATGPVVIEDARTDARTNKEIVNKTGNRTIINIPIILSNKRLGVLGTGSFGEEGVFSPEVSQLEHLSAMASHVALALDRINLFNERIDMQAQLEHSQRLDSLGLMAGGIAHDFNNILTSIMGSAAVADRHLLDDPESAQQNLSRIVDSSRRAADLCNQMLAYSGKGHFVVETVDLNQALSEIIPLLESAIGKHAEISYDLYESLPMVEVDIAQIQQVIMNLIINASEAITDSTGAITVKTGTIDADEAYLAHCFGDHPNPGSYVYMEISDTGCGMDSDTAERIFDPFFTTKFTGRGLGMSAILGIVRGHAGAIFLDSTLNKGTTFKVLFPALEICVVKEHPHEHVTAEVHADGEKLGTVLVVDDEEDVRELALTILQDDGFHVLTAEHGEEAVQVYALHQDEISLVLLDLTMPRMGGIECFAELQKKNSEVKVILVSGYSEDDVLGQFEGHKLSGFIKKPFMPDELMSTVSDQLAPDKSA</sequence>
<keyword evidence="4" id="KW-0808">Transferase</keyword>
<feature type="coiled-coil region" evidence="7">
    <location>
        <begin position="212"/>
        <end position="239"/>
    </location>
</feature>
<protein>
    <recommendedName>
        <fullName evidence="2">histidine kinase</fullName>
        <ecNumber evidence="2">2.7.13.3</ecNumber>
    </recommendedName>
</protein>
<feature type="modified residue" description="4-aspartylphosphate" evidence="6">
    <location>
        <position position="717"/>
    </location>
</feature>
<keyword evidence="7" id="KW-0175">Coiled coil</keyword>
<dbReference type="Pfam" id="PF00512">
    <property type="entry name" value="HisKA"/>
    <property type="match status" value="1"/>
</dbReference>
<dbReference type="InterPro" id="IPR011006">
    <property type="entry name" value="CheY-like_superfamily"/>
</dbReference>
<dbReference type="SMART" id="SM00387">
    <property type="entry name" value="HATPase_c"/>
    <property type="match status" value="1"/>
</dbReference>
<feature type="transmembrane region" description="Helical" evidence="8">
    <location>
        <begin position="131"/>
        <end position="150"/>
    </location>
</feature>
<keyword evidence="3 6" id="KW-0597">Phosphoprotein</keyword>
<evidence type="ECO:0000256" key="6">
    <source>
        <dbReference type="PROSITE-ProRule" id="PRU00169"/>
    </source>
</evidence>
<evidence type="ECO:0000256" key="2">
    <source>
        <dbReference type="ARBA" id="ARBA00012438"/>
    </source>
</evidence>
<dbReference type="InterPro" id="IPR003594">
    <property type="entry name" value="HATPase_dom"/>
</dbReference>
<dbReference type="Pfam" id="PF02518">
    <property type="entry name" value="HATPase_c"/>
    <property type="match status" value="1"/>
</dbReference>
<dbReference type="SUPFAM" id="SSF47384">
    <property type="entry name" value="Homodimeric domain of signal transducing histidine kinase"/>
    <property type="match status" value="1"/>
</dbReference>
<keyword evidence="8" id="KW-0812">Transmembrane</keyword>
<dbReference type="Proteomes" id="UP000231632">
    <property type="component" value="Unassembled WGS sequence"/>
</dbReference>
<dbReference type="Gene3D" id="3.30.450.40">
    <property type="match status" value="1"/>
</dbReference>
<name>A0A1L8CQA7_9PROT</name>
<dbReference type="InterPro" id="IPR003661">
    <property type="entry name" value="HisK_dim/P_dom"/>
</dbReference>
<dbReference type="CDD" id="cd00082">
    <property type="entry name" value="HisKA"/>
    <property type="match status" value="1"/>
</dbReference>
<evidence type="ECO:0000256" key="8">
    <source>
        <dbReference type="SAM" id="Phobius"/>
    </source>
</evidence>
<dbReference type="Gene3D" id="3.40.50.2300">
    <property type="match status" value="1"/>
</dbReference>
<dbReference type="Gene3D" id="3.30.565.10">
    <property type="entry name" value="Histidine kinase-like ATPase, C-terminal domain"/>
    <property type="match status" value="1"/>
</dbReference>
<comment type="caution">
    <text evidence="11">The sequence shown here is derived from an EMBL/GenBank/DDBJ whole genome shotgun (WGS) entry which is preliminary data.</text>
</comment>
<dbReference type="SUPFAM" id="SSF52172">
    <property type="entry name" value="CheY-like"/>
    <property type="match status" value="1"/>
</dbReference>
<proteinExistence type="predicted"/>
<evidence type="ECO:0000256" key="1">
    <source>
        <dbReference type="ARBA" id="ARBA00000085"/>
    </source>
</evidence>
<evidence type="ECO:0000256" key="4">
    <source>
        <dbReference type="ARBA" id="ARBA00022679"/>
    </source>
</evidence>
<dbReference type="InterPro" id="IPR003018">
    <property type="entry name" value="GAF"/>
</dbReference>
<dbReference type="InterPro" id="IPR036890">
    <property type="entry name" value="HATPase_C_sf"/>
</dbReference>
<dbReference type="EC" id="2.7.13.3" evidence="2"/>
<evidence type="ECO:0000256" key="7">
    <source>
        <dbReference type="SAM" id="Coils"/>
    </source>
</evidence>
<dbReference type="Pfam" id="PF00072">
    <property type="entry name" value="Response_reg"/>
    <property type="match status" value="1"/>
</dbReference>
<feature type="transmembrane region" description="Helical" evidence="8">
    <location>
        <begin position="106"/>
        <end position="124"/>
    </location>
</feature>
<evidence type="ECO:0000256" key="5">
    <source>
        <dbReference type="ARBA" id="ARBA00022777"/>
    </source>
</evidence>
<accession>A0A1L8CQA7</accession>
<dbReference type="Pfam" id="PF13185">
    <property type="entry name" value="GAF_2"/>
    <property type="match status" value="1"/>
</dbReference>
<dbReference type="PRINTS" id="PR00344">
    <property type="entry name" value="BCTRLSENSOR"/>
</dbReference>
<feature type="transmembrane region" description="Helical" evidence="8">
    <location>
        <begin position="156"/>
        <end position="173"/>
    </location>
</feature>
<dbReference type="EMBL" id="BDFD01000019">
    <property type="protein sequence ID" value="GAV21009.1"/>
    <property type="molecule type" value="Genomic_DNA"/>
</dbReference>
<keyword evidence="8" id="KW-0472">Membrane</keyword>
<dbReference type="PROSITE" id="PS50110">
    <property type="entry name" value="RESPONSE_REGULATORY"/>
    <property type="match status" value="1"/>
</dbReference>
<comment type="catalytic activity">
    <reaction evidence="1">
        <text>ATP + protein L-histidine = ADP + protein N-phospho-L-histidine.</text>
        <dbReference type="EC" id="2.7.13.3"/>
    </reaction>
</comment>
<keyword evidence="5" id="KW-0418">Kinase</keyword>
<dbReference type="InterPro" id="IPR001789">
    <property type="entry name" value="Sig_transdc_resp-reg_receiver"/>
</dbReference>
<dbReference type="SMART" id="SM00388">
    <property type="entry name" value="HisKA"/>
    <property type="match status" value="1"/>
</dbReference>
<dbReference type="SUPFAM" id="SSF55874">
    <property type="entry name" value="ATPase domain of HSP90 chaperone/DNA topoisomerase II/histidine kinase"/>
    <property type="match status" value="1"/>
</dbReference>
<dbReference type="InterPro" id="IPR029016">
    <property type="entry name" value="GAF-like_dom_sf"/>
</dbReference>
<feature type="domain" description="Histidine kinase" evidence="9">
    <location>
        <begin position="416"/>
        <end position="641"/>
    </location>
</feature>
<dbReference type="PANTHER" id="PTHR43065:SF42">
    <property type="entry name" value="TWO-COMPONENT SENSOR PPRA"/>
    <property type="match status" value="1"/>
</dbReference>
<feature type="transmembrane region" description="Helical" evidence="8">
    <location>
        <begin position="81"/>
        <end position="100"/>
    </location>
</feature>
<dbReference type="SMART" id="SM00065">
    <property type="entry name" value="GAF"/>
    <property type="match status" value="1"/>
</dbReference>
<evidence type="ECO:0000313" key="11">
    <source>
        <dbReference type="EMBL" id="GAV21009.1"/>
    </source>
</evidence>
<dbReference type="InterPro" id="IPR004358">
    <property type="entry name" value="Sig_transdc_His_kin-like_C"/>
</dbReference>
<dbReference type="PANTHER" id="PTHR43065">
    <property type="entry name" value="SENSOR HISTIDINE KINASE"/>
    <property type="match status" value="1"/>
</dbReference>
<evidence type="ECO:0000313" key="12">
    <source>
        <dbReference type="Proteomes" id="UP000231632"/>
    </source>
</evidence>
<gene>
    <name evidence="11" type="ORF">MMIC_P1988</name>
</gene>
<keyword evidence="12" id="KW-1185">Reference proteome</keyword>
<evidence type="ECO:0000259" key="9">
    <source>
        <dbReference type="PROSITE" id="PS50109"/>
    </source>
</evidence>
<dbReference type="AlphaFoldDB" id="A0A1L8CQA7"/>
<keyword evidence="8" id="KW-1133">Transmembrane helix</keyword>
<organism evidence="11 12">
    <name type="scientific">Mariprofundus micogutta</name>
    <dbReference type="NCBI Taxonomy" id="1921010"/>
    <lineage>
        <taxon>Bacteria</taxon>
        <taxon>Pseudomonadati</taxon>
        <taxon>Pseudomonadota</taxon>
        <taxon>Candidatius Mariprofundia</taxon>
        <taxon>Mariprofundales</taxon>
        <taxon>Mariprofundaceae</taxon>
        <taxon>Mariprofundus</taxon>
    </lineage>
</organism>
<dbReference type="InterPro" id="IPR005467">
    <property type="entry name" value="His_kinase_dom"/>
</dbReference>
<evidence type="ECO:0000256" key="3">
    <source>
        <dbReference type="ARBA" id="ARBA00022553"/>
    </source>
</evidence>
<reference evidence="11 12" key="1">
    <citation type="journal article" date="2017" name="Arch. Microbiol.">
        <title>Mariprofundus micogutta sp. nov., a novel iron-oxidizing zetaproteobacterium isolated from a deep-sea hydrothermal field at the Bayonnaise knoll of the Izu-Ogasawara arc, and a description of Mariprofundales ord. nov. and Zetaproteobacteria classis nov.</title>
        <authorList>
            <person name="Makita H."/>
            <person name="Tanaka E."/>
            <person name="Mitsunobu S."/>
            <person name="Miyazaki M."/>
            <person name="Nunoura T."/>
            <person name="Uematsu K."/>
            <person name="Takaki Y."/>
            <person name="Nishi S."/>
            <person name="Shimamura S."/>
            <person name="Takai K."/>
        </authorList>
    </citation>
    <scope>NUCLEOTIDE SEQUENCE [LARGE SCALE GENOMIC DNA]</scope>
    <source>
        <strain evidence="11 12">ET2</strain>
    </source>
</reference>
<feature type="transmembrane region" description="Helical" evidence="8">
    <location>
        <begin position="43"/>
        <end position="60"/>
    </location>
</feature>
<dbReference type="STRING" id="1921010.MMIC_P1988"/>
<dbReference type="SMART" id="SM00448">
    <property type="entry name" value="REC"/>
    <property type="match status" value="1"/>
</dbReference>
<dbReference type="InterPro" id="IPR036097">
    <property type="entry name" value="HisK_dim/P_sf"/>
</dbReference>
<dbReference type="Gene3D" id="1.10.287.130">
    <property type="match status" value="1"/>
</dbReference>
<dbReference type="GO" id="GO:0000155">
    <property type="term" value="F:phosphorelay sensor kinase activity"/>
    <property type="evidence" value="ECO:0007669"/>
    <property type="project" value="InterPro"/>
</dbReference>
<evidence type="ECO:0000259" key="10">
    <source>
        <dbReference type="PROSITE" id="PS50110"/>
    </source>
</evidence>
<feature type="domain" description="Response regulatory" evidence="10">
    <location>
        <begin position="666"/>
        <end position="782"/>
    </location>
</feature>
<dbReference type="PROSITE" id="PS50109">
    <property type="entry name" value="HIS_KIN"/>
    <property type="match status" value="1"/>
</dbReference>
<dbReference type="SUPFAM" id="SSF55781">
    <property type="entry name" value="GAF domain-like"/>
    <property type="match status" value="1"/>
</dbReference>